<sequence length="306" mass="33616">MSIFIDPPLWPAHGTFFSHLISDTSLKELHDFAAAHEISPRAFDADHYDVPQHRYTALVNAGAQEVTGTQLTRILIRSGLRVPLKERPSKIRPRLLRAWEALAPGASAVGADLLERWEQPHRAYHNSVHLSEMLAALTLLYSPKPVPRTVLFAAWFHDAVYEAQPGQDEAASAELVRTNLMPLTRTGVLTAAEVTAAAQLVEFTASHRVPEELAGLTGGVLTRADADFFMDADLAILAAETARYGRYIAGVRTEYSHYGPQAFAQGRSGFLREFLGRDRIFASAAGHSLWDAAARANMAAELESYT</sequence>
<dbReference type="SUPFAM" id="SSF109604">
    <property type="entry name" value="HD-domain/PDEase-like"/>
    <property type="match status" value="1"/>
</dbReference>
<dbReference type="PANTHER" id="PTHR21174:SF0">
    <property type="entry name" value="HD PHOSPHOHYDROLASE FAMILY PROTEIN-RELATED"/>
    <property type="match status" value="1"/>
</dbReference>
<keyword evidence="2" id="KW-1185">Reference proteome</keyword>
<dbReference type="RefSeq" id="WP_128087102.1">
    <property type="nucleotide sequence ID" value="NZ_CAUUGO010000024.1"/>
</dbReference>
<name>A0A2Z5QVJ5_9MICC</name>
<dbReference type="EMBL" id="AP017895">
    <property type="protein sequence ID" value="BAV86415.1"/>
    <property type="molecule type" value="Genomic_DNA"/>
</dbReference>
<evidence type="ECO:0000313" key="1">
    <source>
        <dbReference type="EMBL" id="BAV86415.1"/>
    </source>
</evidence>
<dbReference type="KEGG" id="raj:RA11412_0116"/>
<dbReference type="InterPro" id="IPR009218">
    <property type="entry name" value="HD_phosphohydro"/>
</dbReference>
<organism evidence="1 2">
    <name type="scientific">Rothia aeria</name>
    <dbReference type="NCBI Taxonomy" id="172042"/>
    <lineage>
        <taxon>Bacteria</taxon>
        <taxon>Bacillati</taxon>
        <taxon>Actinomycetota</taxon>
        <taxon>Actinomycetes</taxon>
        <taxon>Micrococcales</taxon>
        <taxon>Micrococcaceae</taxon>
        <taxon>Rothia</taxon>
    </lineage>
</organism>
<dbReference type="Pfam" id="PF13223">
    <property type="entry name" value="DUF4031"/>
    <property type="match status" value="1"/>
</dbReference>
<gene>
    <name evidence="1" type="ORF">RA11412_0116</name>
</gene>
<dbReference type="GeneID" id="93862148"/>
<dbReference type="PANTHER" id="PTHR21174">
    <property type="match status" value="1"/>
</dbReference>
<proteinExistence type="predicted"/>
<protein>
    <submittedName>
        <fullName evidence="1">Uncharacterized protein</fullName>
    </submittedName>
</protein>
<dbReference type="InterPro" id="IPR025109">
    <property type="entry name" value="DUF4031"/>
</dbReference>
<dbReference type="AlphaFoldDB" id="A0A2Z5QVJ5"/>
<accession>A0A2Z5QVJ5</accession>
<reference evidence="1 2" key="1">
    <citation type="submission" date="2016-10" db="EMBL/GenBank/DDBJ databases">
        <title>Genome sequence of Rothia aeria strain JCM11412.</title>
        <authorList>
            <person name="Nambu T."/>
        </authorList>
    </citation>
    <scope>NUCLEOTIDE SEQUENCE [LARGE SCALE GENOMIC DNA]</scope>
    <source>
        <strain evidence="1 2">JCM 11412</strain>
    </source>
</reference>
<evidence type="ECO:0000313" key="2">
    <source>
        <dbReference type="Proteomes" id="UP000250241"/>
    </source>
</evidence>
<dbReference type="Proteomes" id="UP000250241">
    <property type="component" value="Chromosome"/>
</dbReference>